<evidence type="ECO:0000313" key="3">
    <source>
        <dbReference type="EMBL" id="AVL95019.1"/>
    </source>
</evidence>
<dbReference type="Pfam" id="PF12796">
    <property type="entry name" value="Ank_2"/>
    <property type="match status" value="1"/>
</dbReference>
<evidence type="ECO:0000313" key="4">
    <source>
        <dbReference type="Proteomes" id="UP000289600"/>
    </source>
</evidence>
<dbReference type="Proteomes" id="UP000289600">
    <property type="component" value="Segment"/>
</dbReference>
<dbReference type="InterPro" id="IPR051165">
    <property type="entry name" value="Multifunctional_ANK_Repeat"/>
</dbReference>
<keyword evidence="1" id="KW-0677">Repeat</keyword>
<dbReference type="SMART" id="SM00248">
    <property type="entry name" value="ANK"/>
    <property type="match status" value="6"/>
</dbReference>
<protein>
    <submittedName>
        <fullName evidence="3">Ankyrin repeat protein</fullName>
    </submittedName>
</protein>
<gene>
    <name evidence="3" type="ORF">mc_633</name>
</gene>
<keyword evidence="2" id="KW-0040">ANK repeat</keyword>
<dbReference type="PANTHER" id="PTHR24123:SF138">
    <property type="entry name" value="NACHT DOMAIN-CONTAINING PROTEIN"/>
    <property type="match status" value="1"/>
</dbReference>
<reference evidence="4" key="1">
    <citation type="submission" date="2018-01" db="EMBL/GenBank/DDBJ databases">
        <title>Testimony of 'menage a trois' revealed by the proteome of Megavirus virophage.</title>
        <authorList>
            <person name="Jeudy S."/>
            <person name="Bertaux L."/>
            <person name="Alempic J.-M."/>
            <person name="Lartigue A."/>
            <person name="Legendre M."/>
            <person name="Philippe N."/>
            <person name="Beucher L."/>
            <person name="Biondi E."/>
            <person name="Juul S."/>
            <person name="Turner D."/>
            <person name="Coute Y."/>
            <person name="Claverie J.-M."/>
            <person name="Abergel C."/>
        </authorList>
    </citation>
    <scope>NUCLEOTIDE SEQUENCE [LARGE SCALE GENOMIC DNA]</scope>
</reference>
<evidence type="ECO:0000256" key="2">
    <source>
        <dbReference type="ARBA" id="ARBA00023043"/>
    </source>
</evidence>
<keyword evidence="4" id="KW-1185">Reference proteome</keyword>
<dbReference type="EMBL" id="MG807320">
    <property type="protein sequence ID" value="AVL95019.1"/>
    <property type="molecule type" value="Genomic_DNA"/>
</dbReference>
<dbReference type="PANTHER" id="PTHR24123">
    <property type="entry name" value="ANKYRIN REPEAT-CONTAINING"/>
    <property type="match status" value="1"/>
</dbReference>
<accession>A0A2P1EMB0</accession>
<evidence type="ECO:0000256" key="1">
    <source>
        <dbReference type="ARBA" id="ARBA00022737"/>
    </source>
</evidence>
<dbReference type="InterPro" id="IPR002110">
    <property type="entry name" value="Ankyrin_rpt"/>
</dbReference>
<name>A0A2P1EMB0_9VIRU</name>
<dbReference type="SUPFAM" id="SSF48403">
    <property type="entry name" value="Ankyrin repeat"/>
    <property type="match status" value="1"/>
</dbReference>
<proteinExistence type="predicted"/>
<sequence length="310" mass="35898">MDDYHKLINNFDDEDVKLFNEKMKDLFYFKINQQTHRFNNFVEDFSSLNSENQQIYLKFLVTKNNYSILYNLIKTHNVDIFFENNVLLYLSLFYGDGRFKESSYDFVKLFIDAGYNVSDNDNLAIKLGASSEYRVLKLLIESGANVTVSNNLPIRRCMNNGSLEKVKLLIDNGADLHCRGEIVFKLACYKGYEDIVNFCINDGVDVNIDNGIILKLAINWGHTVIIEKLIENGINLSYVDKYDIYNLIKYTYSDTIKLLLKYGVDFSQVNELCHDLIKKDKDSEDYKVLSSLMVNGISPIAIIYILDQKE</sequence>
<dbReference type="Gene3D" id="1.25.40.20">
    <property type="entry name" value="Ankyrin repeat-containing domain"/>
    <property type="match status" value="1"/>
</dbReference>
<dbReference type="InterPro" id="IPR036770">
    <property type="entry name" value="Ankyrin_rpt-contain_sf"/>
</dbReference>
<organism evidence="3 4">
    <name type="scientific">Moumouvirus australiensis</name>
    <dbReference type="NCBI Taxonomy" id="2109587"/>
    <lineage>
        <taxon>Viruses</taxon>
        <taxon>Varidnaviria</taxon>
        <taxon>Bamfordvirae</taxon>
        <taxon>Nucleocytoviricota</taxon>
        <taxon>Megaviricetes</taxon>
        <taxon>Imitervirales</taxon>
        <taxon>Mimiviridae</taxon>
        <taxon>Megamimivirinae</taxon>
        <taxon>Moumouvirus</taxon>
        <taxon>Moumouvirus australiense</taxon>
    </lineage>
</organism>